<dbReference type="EMBL" id="CM051401">
    <property type="protein sequence ID" value="KAJ4712073.1"/>
    <property type="molecule type" value="Genomic_DNA"/>
</dbReference>
<name>A0ACC1XMC2_MELAZ</name>
<evidence type="ECO:0000313" key="2">
    <source>
        <dbReference type="Proteomes" id="UP001164539"/>
    </source>
</evidence>
<organism evidence="1 2">
    <name type="scientific">Melia azedarach</name>
    <name type="common">Chinaberry tree</name>
    <dbReference type="NCBI Taxonomy" id="155640"/>
    <lineage>
        <taxon>Eukaryota</taxon>
        <taxon>Viridiplantae</taxon>
        <taxon>Streptophyta</taxon>
        <taxon>Embryophyta</taxon>
        <taxon>Tracheophyta</taxon>
        <taxon>Spermatophyta</taxon>
        <taxon>Magnoliopsida</taxon>
        <taxon>eudicotyledons</taxon>
        <taxon>Gunneridae</taxon>
        <taxon>Pentapetalae</taxon>
        <taxon>rosids</taxon>
        <taxon>malvids</taxon>
        <taxon>Sapindales</taxon>
        <taxon>Meliaceae</taxon>
        <taxon>Melia</taxon>
    </lineage>
</organism>
<accession>A0ACC1XMC2</accession>
<reference evidence="1 2" key="1">
    <citation type="journal article" date="2023" name="Science">
        <title>Complex scaffold remodeling in plant triterpene biosynthesis.</title>
        <authorList>
            <person name="De La Pena R."/>
            <person name="Hodgson H."/>
            <person name="Liu J.C."/>
            <person name="Stephenson M.J."/>
            <person name="Martin A.C."/>
            <person name="Owen C."/>
            <person name="Harkess A."/>
            <person name="Leebens-Mack J."/>
            <person name="Jimenez L.E."/>
            <person name="Osbourn A."/>
            <person name="Sattely E.S."/>
        </authorList>
    </citation>
    <scope>NUCLEOTIDE SEQUENCE [LARGE SCALE GENOMIC DNA]</scope>
    <source>
        <strain evidence="2">cv. JPN11</strain>
        <tissue evidence="1">Leaf</tissue>
    </source>
</reference>
<gene>
    <name evidence="1" type="ORF">OWV82_014383</name>
</gene>
<protein>
    <submittedName>
        <fullName evidence="1">Glutamate--cysteine ligase, chloroplastic-like</fullName>
    </submittedName>
</protein>
<keyword evidence="2" id="KW-1185">Reference proteome</keyword>
<evidence type="ECO:0000313" key="1">
    <source>
        <dbReference type="EMBL" id="KAJ4712073.1"/>
    </source>
</evidence>
<comment type="caution">
    <text evidence="1">The sequence shown here is derived from an EMBL/GenBank/DDBJ whole genome shotgun (WGS) entry which is preliminary data.</text>
</comment>
<proteinExistence type="predicted"/>
<dbReference type="Proteomes" id="UP001164539">
    <property type="component" value="Chromosome 8"/>
</dbReference>
<sequence>MTLISQVRPSCGVGSDVTRCTIGPNGVFGMTNNIETSMIKETCLSFSSSSCYSAKIAQVLHLQNAGIGIRRRHRAIVASSPPTEAAVVTTEPLTKEDLVGYLASGCKPKDKWRIGTEHEKFGFELGTLRPINYEQIAQLLNGIAERFDWDKIMEGDKIIGLKQGKQSVSLEPGGQVELSGAPLETLHQTCAEINSHLYQVKAVSEEMGIGFLGIGFQPKCPFKDVPAVPRTRFEIMTDYCPKVGSLGVETMYRTCTVQVNLDFSSEADMIRKFRASLALQPIATAIFANSPFTDGKPNGYLSMRSYTWTDADNDRTGMLPFVFDDSFGFEQYVDYALDIPMYLVYRNKKFIDCAGMSFRDFMAGKLPCLPGQFPTLNDWENHLTTIFPEVRLKRYLEMRGADCGPWRRLCALSALWVGLLYDEVSLQSVLDMTADWTTEERQLLRNKVPKTGLKTPFRGDLARHVAEDVLKLAKEGLERRGYNESGFLDEMAEIVRTGVTPAEKLLELYHGKWGQSVDPVFEELRY</sequence>